<feature type="non-terminal residue" evidence="1">
    <location>
        <position position="141"/>
    </location>
</feature>
<reference evidence="1 2" key="1">
    <citation type="journal article" date="2019" name="PLoS Biol.">
        <title>Sex chromosomes control vertical transmission of feminizing Wolbachia symbionts in an isopod.</title>
        <authorList>
            <person name="Becking T."/>
            <person name="Chebbi M.A."/>
            <person name="Giraud I."/>
            <person name="Moumen B."/>
            <person name="Laverre T."/>
            <person name="Caubet Y."/>
            <person name="Peccoud J."/>
            <person name="Gilbert C."/>
            <person name="Cordaux R."/>
        </authorList>
    </citation>
    <scope>NUCLEOTIDE SEQUENCE [LARGE SCALE GENOMIC DNA]</scope>
    <source>
        <strain evidence="1">ANa2</strain>
        <tissue evidence="1">Whole body excluding digestive tract and cuticle</tissue>
    </source>
</reference>
<organism evidence="1 2">
    <name type="scientific">Armadillidium nasatum</name>
    <dbReference type="NCBI Taxonomy" id="96803"/>
    <lineage>
        <taxon>Eukaryota</taxon>
        <taxon>Metazoa</taxon>
        <taxon>Ecdysozoa</taxon>
        <taxon>Arthropoda</taxon>
        <taxon>Crustacea</taxon>
        <taxon>Multicrustacea</taxon>
        <taxon>Malacostraca</taxon>
        <taxon>Eumalacostraca</taxon>
        <taxon>Peracarida</taxon>
        <taxon>Isopoda</taxon>
        <taxon>Oniscidea</taxon>
        <taxon>Crinocheta</taxon>
        <taxon>Armadillidiidae</taxon>
        <taxon>Armadillidium</taxon>
    </lineage>
</organism>
<accession>A0A5N5SUC9</accession>
<dbReference type="EMBL" id="SEYY01019887">
    <property type="protein sequence ID" value="KAB7497824.1"/>
    <property type="molecule type" value="Genomic_DNA"/>
</dbReference>
<dbReference type="Proteomes" id="UP000326759">
    <property type="component" value="Unassembled WGS sequence"/>
</dbReference>
<sequence>MLAYKSALSVTLSPQLSWIVKLPFDEETLEDFQDEFPLSWFKFLLKHFAIEELEELKPTENETELSAHDERLIQQLLCDEFLEESYRTVVALCHVTIFGTDFCLPTTNQVYKLFHGEFTNSRGVDWLKSKENLLEIVLKSY</sequence>
<protein>
    <submittedName>
        <fullName evidence="1">Uncharacterized protein</fullName>
    </submittedName>
</protein>
<evidence type="ECO:0000313" key="2">
    <source>
        <dbReference type="Proteomes" id="UP000326759"/>
    </source>
</evidence>
<gene>
    <name evidence="1" type="ORF">Anas_00786</name>
</gene>
<keyword evidence="2" id="KW-1185">Reference proteome</keyword>
<proteinExistence type="predicted"/>
<evidence type="ECO:0000313" key="1">
    <source>
        <dbReference type="EMBL" id="KAB7497824.1"/>
    </source>
</evidence>
<comment type="caution">
    <text evidence="1">The sequence shown here is derived from an EMBL/GenBank/DDBJ whole genome shotgun (WGS) entry which is preliminary data.</text>
</comment>
<name>A0A5N5SUC9_9CRUS</name>
<dbReference type="AlphaFoldDB" id="A0A5N5SUC9"/>